<organism evidence="1 2">
    <name type="scientific">candidate division WOR-1 bacterium RIFOXYC2_FULL_41_25</name>
    <dbReference type="NCBI Taxonomy" id="1802586"/>
    <lineage>
        <taxon>Bacteria</taxon>
        <taxon>Bacillati</taxon>
        <taxon>Saganbacteria</taxon>
    </lineage>
</organism>
<reference evidence="1 2" key="1">
    <citation type="journal article" date="2016" name="Nat. Commun.">
        <title>Thousands of microbial genomes shed light on interconnected biogeochemical processes in an aquifer system.</title>
        <authorList>
            <person name="Anantharaman K."/>
            <person name="Brown C.T."/>
            <person name="Hug L.A."/>
            <person name="Sharon I."/>
            <person name="Castelle C.J."/>
            <person name="Probst A.J."/>
            <person name="Thomas B.C."/>
            <person name="Singh A."/>
            <person name="Wilkins M.J."/>
            <person name="Karaoz U."/>
            <person name="Brodie E.L."/>
            <person name="Williams K.H."/>
            <person name="Hubbard S.S."/>
            <person name="Banfield J.F."/>
        </authorList>
    </citation>
    <scope>NUCLEOTIDE SEQUENCE [LARGE SCALE GENOMIC DNA]</scope>
</reference>
<comment type="caution">
    <text evidence="1">The sequence shown here is derived from an EMBL/GenBank/DDBJ whole genome shotgun (WGS) entry which is preliminary data.</text>
</comment>
<dbReference type="EMBL" id="MEUI01000039">
    <property type="protein sequence ID" value="OGC33167.1"/>
    <property type="molecule type" value="Genomic_DNA"/>
</dbReference>
<accession>A0A1F4TKN4</accession>
<evidence type="ECO:0000313" key="2">
    <source>
        <dbReference type="Proteomes" id="UP000177309"/>
    </source>
</evidence>
<sequence>MFFRVIQYYYFSNQDREDCQNIALILSRILSARFGMPVSRTLPPDTDHVEIVVGIYSPGDLKGTTHQTFLKVYLQGKAFYLDPTYLRYWRGEIGFLLREYPMESFNQRLAADLKIEPYDQNHRAYTCKEKAILGAQYTDPVERGRYVANALDILHDPKLVQDRDGDLFAFNPGEWTKMDAVISIVEPKGKLPSLMAELDRAALEYHPGILRLAFGHRSE</sequence>
<name>A0A1F4TKN4_UNCSA</name>
<evidence type="ECO:0000313" key="1">
    <source>
        <dbReference type="EMBL" id="OGC33167.1"/>
    </source>
</evidence>
<dbReference type="Proteomes" id="UP000177309">
    <property type="component" value="Unassembled WGS sequence"/>
</dbReference>
<protein>
    <submittedName>
        <fullName evidence="1">Uncharacterized protein</fullName>
    </submittedName>
</protein>
<proteinExistence type="predicted"/>
<dbReference type="AlphaFoldDB" id="A0A1F4TKN4"/>
<gene>
    <name evidence="1" type="ORF">A2462_06370</name>
</gene>